<dbReference type="EMBL" id="DSOK01000151">
    <property type="protein sequence ID" value="HEN14829.1"/>
    <property type="molecule type" value="Genomic_DNA"/>
</dbReference>
<evidence type="ECO:0000313" key="2">
    <source>
        <dbReference type="EMBL" id="HEN14829.1"/>
    </source>
</evidence>
<dbReference type="Gene3D" id="1.20.120.330">
    <property type="entry name" value="Nucleotidyltransferases domain 2"/>
    <property type="match status" value="1"/>
</dbReference>
<proteinExistence type="predicted"/>
<dbReference type="Pfam" id="PF05168">
    <property type="entry name" value="HEPN"/>
    <property type="match status" value="1"/>
</dbReference>
<dbReference type="InterPro" id="IPR007842">
    <property type="entry name" value="HEPN_dom"/>
</dbReference>
<name>A0A7C2NWY8_9PLAN</name>
<comment type="caution">
    <text evidence="2">The sequence shown here is derived from an EMBL/GenBank/DDBJ whole genome shotgun (WGS) entry which is preliminary data.</text>
</comment>
<gene>
    <name evidence="2" type="ORF">ENQ76_05080</name>
</gene>
<organism evidence="2">
    <name type="scientific">Schlesneria paludicola</name>
    <dbReference type="NCBI Taxonomy" id="360056"/>
    <lineage>
        <taxon>Bacteria</taxon>
        <taxon>Pseudomonadati</taxon>
        <taxon>Planctomycetota</taxon>
        <taxon>Planctomycetia</taxon>
        <taxon>Planctomycetales</taxon>
        <taxon>Planctomycetaceae</taxon>
        <taxon>Schlesneria</taxon>
    </lineage>
</organism>
<dbReference type="SUPFAM" id="SSF81593">
    <property type="entry name" value="Nucleotidyltransferase substrate binding subunit/domain"/>
    <property type="match status" value="1"/>
</dbReference>
<protein>
    <submittedName>
        <fullName evidence="2">HEPN domain-containing protein</fullName>
    </submittedName>
</protein>
<dbReference type="AlphaFoldDB" id="A0A7C2NWY8"/>
<feature type="domain" description="HEPN" evidence="1">
    <location>
        <begin position="41"/>
        <end position="80"/>
    </location>
</feature>
<reference evidence="2" key="1">
    <citation type="journal article" date="2020" name="mSystems">
        <title>Genome- and Community-Level Interaction Insights into Carbon Utilization and Element Cycling Functions of Hydrothermarchaeota in Hydrothermal Sediment.</title>
        <authorList>
            <person name="Zhou Z."/>
            <person name="Liu Y."/>
            <person name="Xu W."/>
            <person name="Pan J."/>
            <person name="Luo Z.H."/>
            <person name="Li M."/>
        </authorList>
    </citation>
    <scope>NUCLEOTIDE SEQUENCE [LARGE SCALE GENOMIC DNA]</scope>
    <source>
        <strain evidence="2">SpSt-339</strain>
    </source>
</reference>
<sequence length="163" mass="18010">MEIAAGIDSRQGNNNSIYSDTAGVCQLSKLIETRAEFQDLAERRLSEAKVLLDAGEWSGGYYLAGYAVELALKACIIKLLMATDAFPDKEFSKNCYTHSLEKLVGLAGLTAPFAAAWDSNPTLLANWAQTRDWSEEKRYHQVTQLEAETLYAAISDNTHEVLT</sequence>
<evidence type="ECO:0000259" key="1">
    <source>
        <dbReference type="Pfam" id="PF05168"/>
    </source>
</evidence>
<accession>A0A7C2NWY8</accession>